<dbReference type="InterPro" id="IPR036188">
    <property type="entry name" value="FAD/NAD-bd_sf"/>
</dbReference>
<dbReference type="Pfam" id="PF13434">
    <property type="entry name" value="Lys_Orn_oxgnase"/>
    <property type="match status" value="1"/>
</dbReference>
<evidence type="ECO:0000256" key="5">
    <source>
        <dbReference type="ARBA" id="ARBA00022630"/>
    </source>
</evidence>
<evidence type="ECO:0000256" key="2">
    <source>
        <dbReference type="ARBA" id="ARBA00004924"/>
    </source>
</evidence>
<keyword evidence="7" id="KW-0521">NADP</keyword>
<comment type="similarity">
    <text evidence="3">Belongs to the lysine N(6)-hydroxylase/L-ornithine N(5)-oxygenase family.</text>
</comment>
<comment type="catalytic activity">
    <reaction evidence="10">
        <text>L-ornithine + NADH + O2 = N(5)-hydroxy-L-ornithine + NAD(+) + H2O</text>
        <dbReference type="Rhea" id="RHEA:41512"/>
        <dbReference type="ChEBI" id="CHEBI:15377"/>
        <dbReference type="ChEBI" id="CHEBI:15379"/>
        <dbReference type="ChEBI" id="CHEBI:46911"/>
        <dbReference type="ChEBI" id="CHEBI:57540"/>
        <dbReference type="ChEBI" id="CHEBI:57945"/>
        <dbReference type="ChEBI" id="CHEBI:78275"/>
        <dbReference type="EC" id="1.14.13.196"/>
    </reaction>
</comment>
<dbReference type="Proteomes" id="UP000054538">
    <property type="component" value="Unassembled WGS sequence"/>
</dbReference>
<evidence type="ECO:0000256" key="6">
    <source>
        <dbReference type="ARBA" id="ARBA00022827"/>
    </source>
</evidence>
<dbReference type="GO" id="GO:0006879">
    <property type="term" value="P:intracellular iron ion homeostasis"/>
    <property type="evidence" value="ECO:0007669"/>
    <property type="project" value="TreeGrafter"/>
</dbReference>
<name>A0A0D0DZX1_9AGAM</name>
<dbReference type="AlphaFoldDB" id="A0A0D0DZX1"/>
<protein>
    <recommendedName>
        <fullName evidence="4">L-ornithine N(5)-monooxygenase [NAD(P)H]</fullName>
        <ecNumber evidence="4">1.14.13.196</ecNumber>
    </recommendedName>
</protein>
<dbReference type="PANTHER" id="PTHR42802:SF1">
    <property type="entry name" value="L-ORNITHINE N(5)-MONOOXYGENASE"/>
    <property type="match status" value="1"/>
</dbReference>
<evidence type="ECO:0000256" key="8">
    <source>
        <dbReference type="ARBA" id="ARBA00023002"/>
    </source>
</evidence>
<keyword evidence="13" id="KW-1185">Reference proteome</keyword>
<proteinExistence type="inferred from homology"/>
<organism evidence="12 13">
    <name type="scientific">Paxillus rubicundulus Ve08.2h10</name>
    <dbReference type="NCBI Taxonomy" id="930991"/>
    <lineage>
        <taxon>Eukaryota</taxon>
        <taxon>Fungi</taxon>
        <taxon>Dikarya</taxon>
        <taxon>Basidiomycota</taxon>
        <taxon>Agaricomycotina</taxon>
        <taxon>Agaricomycetes</taxon>
        <taxon>Agaricomycetidae</taxon>
        <taxon>Boletales</taxon>
        <taxon>Paxilineae</taxon>
        <taxon>Paxillaceae</taxon>
        <taxon>Paxillus</taxon>
    </lineage>
</organism>
<keyword evidence="8" id="KW-0560">Oxidoreductase</keyword>
<comment type="pathway">
    <text evidence="2">Siderophore biosynthesis.</text>
</comment>
<keyword evidence="5" id="KW-0285">Flavoprotein</keyword>
<evidence type="ECO:0000256" key="3">
    <source>
        <dbReference type="ARBA" id="ARBA00007588"/>
    </source>
</evidence>
<evidence type="ECO:0000256" key="1">
    <source>
        <dbReference type="ARBA" id="ARBA00001974"/>
    </source>
</evidence>
<evidence type="ECO:0000313" key="12">
    <source>
        <dbReference type="EMBL" id="KIK96321.1"/>
    </source>
</evidence>
<dbReference type="SUPFAM" id="SSF51905">
    <property type="entry name" value="FAD/NAD(P)-binding domain"/>
    <property type="match status" value="1"/>
</dbReference>
<dbReference type="OrthoDB" id="3519933at2759"/>
<evidence type="ECO:0000256" key="9">
    <source>
        <dbReference type="ARBA" id="ARBA00047598"/>
    </source>
</evidence>
<comment type="catalytic activity">
    <reaction evidence="9">
        <text>L-ornithine + NADPH + O2 = N(5)-hydroxy-L-ornithine + NADP(+) + H2O</text>
        <dbReference type="Rhea" id="RHEA:41508"/>
        <dbReference type="ChEBI" id="CHEBI:15377"/>
        <dbReference type="ChEBI" id="CHEBI:15379"/>
        <dbReference type="ChEBI" id="CHEBI:46911"/>
        <dbReference type="ChEBI" id="CHEBI:57783"/>
        <dbReference type="ChEBI" id="CHEBI:58349"/>
        <dbReference type="ChEBI" id="CHEBI:78275"/>
        <dbReference type="EC" id="1.14.13.196"/>
    </reaction>
</comment>
<dbReference type="Gene3D" id="3.50.50.60">
    <property type="entry name" value="FAD/NAD(P)-binding domain"/>
    <property type="match status" value="1"/>
</dbReference>
<dbReference type="InParanoid" id="A0A0D0DZX1"/>
<evidence type="ECO:0000256" key="4">
    <source>
        <dbReference type="ARBA" id="ARBA00012881"/>
    </source>
</evidence>
<dbReference type="PANTHER" id="PTHR42802">
    <property type="entry name" value="MONOOXYGENASE"/>
    <property type="match status" value="1"/>
</dbReference>
<dbReference type="EMBL" id="KN824992">
    <property type="protein sequence ID" value="KIK96321.1"/>
    <property type="molecule type" value="Genomic_DNA"/>
</dbReference>
<evidence type="ECO:0000256" key="10">
    <source>
        <dbReference type="ARBA" id="ARBA00049248"/>
    </source>
</evidence>
<evidence type="ECO:0000256" key="11">
    <source>
        <dbReference type="SAM" id="MobiDB-lite"/>
    </source>
</evidence>
<feature type="compositionally biased region" description="Low complexity" evidence="11">
    <location>
        <begin position="462"/>
        <end position="480"/>
    </location>
</feature>
<comment type="cofactor">
    <cofactor evidence="1">
        <name>FAD</name>
        <dbReference type="ChEBI" id="CHEBI:57692"/>
    </cofactor>
</comment>
<keyword evidence="6" id="KW-0274">FAD</keyword>
<reference evidence="13" key="2">
    <citation type="submission" date="2015-01" db="EMBL/GenBank/DDBJ databases">
        <title>Evolutionary Origins and Diversification of the Mycorrhizal Mutualists.</title>
        <authorList>
            <consortium name="DOE Joint Genome Institute"/>
            <consortium name="Mycorrhizal Genomics Consortium"/>
            <person name="Kohler A."/>
            <person name="Kuo A."/>
            <person name="Nagy L.G."/>
            <person name="Floudas D."/>
            <person name="Copeland A."/>
            <person name="Barry K.W."/>
            <person name="Cichocki N."/>
            <person name="Veneault-Fourrey C."/>
            <person name="LaButti K."/>
            <person name="Lindquist E.A."/>
            <person name="Lipzen A."/>
            <person name="Lundell T."/>
            <person name="Morin E."/>
            <person name="Murat C."/>
            <person name="Riley R."/>
            <person name="Ohm R."/>
            <person name="Sun H."/>
            <person name="Tunlid A."/>
            <person name="Henrissat B."/>
            <person name="Grigoriev I.V."/>
            <person name="Hibbett D.S."/>
            <person name="Martin F."/>
        </authorList>
    </citation>
    <scope>NUCLEOTIDE SEQUENCE [LARGE SCALE GENOMIC DNA]</scope>
    <source>
        <strain evidence="13">Ve08.2h10</strain>
    </source>
</reference>
<dbReference type="EC" id="1.14.13.196" evidence="4"/>
<dbReference type="GO" id="GO:0016491">
    <property type="term" value="F:oxidoreductase activity"/>
    <property type="evidence" value="ECO:0007669"/>
    <property type="project" value="UniProtKB-KW"/>
</dbReference>
<feature type="region of interest" description="Disordered" evidence="11">
    <location>
        <begin position="462"/>
        <end position="487"/>
    </location>
</feature>
<accession>A0A0D0DZX1</accession>
<evidence type="ECO:0000256" key="7">
    <source>
        <dbReference type="ARBA" id="ARBA00022857"/>
    </source>
</evidence>
<sequence length="558" mass="61109">MSNQAPVYDVIGLGFGPSNLAIAGASLEKAHGSSPISIDKWLFIERHPEFRWHPGMLLAGARMQISFLKDLATLRSPQSPITFISYLHSQNRLVDFINRGSTIPTRKEYSDYLSWAAQYVQDKGVKVAYGEQVIALHKRDSRTIEVHASVLSTGEHVVRLAKNLIISPGGSPCIPRPLAATCTRGRTIHSSTYLPSVESLLDSLQSSNPCSRPLRIAVIGAGQSAAEVVIDLHSRLASIPVAGEKTHTLDMIIRKGSLKPSDDSPFVNEIFNPETTSAIFGLSSPSTRRRVGLEYANANHGVVNRQTLQSLHQIMYDQKVDEGIRKRTGRPTPSTKPKFTIQNYSEILSAESGENPGASHAEVLPHECLENTTLVLQQTLTGEVYEKSYDAIFCATGYERRSWLRLLAMSSIGKHFGLDASAQDCVRLEVDVEADLQERGIDEDVDPTFECVDNCTDGECSANASSTGTSTPTTSQGTSNWPSPTSRAEPMKKLYISRAYQLLPRTQETQETLEARIYLQGVVEETHGLSDTLLSVVGIRAGEVVEDLCAHFASDVPM</sequence>
<gene>
    <name evidence="12" type="ORF">PAXRUDRAFT_826083</name>
</gene>
<reference evidence="12 13" key="1">
    <citation type="submission" date="2014-04" db="EMBL/GenBank/DDBJ databases">
        <authorList>
            <consortium name="DOE Joint Genome Institute"/>
            <person name="Kuo A."/>
            <person name="Kohler A."/>
            <person name="Jargeat P."/>
            <person name="Nagy L.G."/>
            <person name="Floudas D."/>
            <person name="Copeland A."/>
            <person name="Barry K.W."/>
            <person name="Cichocki N."/>
            <person name="Veneault-Fourrey C."/>
            <person name="LaButti K."/>
            <person name="Lindquist E.A."/>
            <person name="Lipzen A."/>
            <person name="Lundell T."/>
            <person name="Morin E."/>
            <person name="Murat C."/>
            <person name="Sun H."/>
            <person name="Tunlid A."/>
            <person name="Henrissat B."/>
            <person name="Grigoriev I.V."/>
            <person name="Hibbett D.S."/>
            <person name="Martin F."/>
            <person name="Nordberg H.P."/>
            <person name="Cantor M.N."/>
            <person name="Hua S.X."/>
        </authorList>
    </citation>
    <scope>NUCLEOTIDE SEQUENCE [LARGE SCALE GENOMIC DNA]</scope>
    <source>
        <strain evidence="12 13">Ve08.2h10</strain>
    </source>
</reference>
<dbReference type="HOGENOM" id="CLU_020931_2_0_1"/>
<dbReference type="STRING" id="930991.A0A0D0DZX1"/>
<evidence type="ECO:0000313" key="13">
    <source>
        <dbReference type="Proteomes" id="UP000054538"/>
    </source>
</evidence>
<dbReference type="InterPro" id="IPR025700">
    <property type="entry name" value="Lys/Orn_oxygenase"/>
</dbReference>